<evidence type="ECO:0000313" key="11">
    <source>
        <dbReference type="Proteomes" id="UP000009080"/>
    </source>
</evidence>
<evidence type="ECO:0000256" key="1">
    <source>
        <dbReference type="ARBA" id="ARBA00004370"/>
    </source>
</evidence>
<comment type="function">
    <text evidence="9">Essential subunit of the Sec protein translocation channel SecYEG. Clamps together the 2 halves of SecY. May contact the channel plug during translocation.</text>
</comment>
<dbReference type="GeneID" id="93857771"/>
<dbReference type="GO" id="GO:0008320">
    <property type="term" value="F:protein transmembrane transporter activity"/>
    <property type="evidence" value="ECO:0007669"/>
    <property type="project" value="UniProtKB-UniRule"/>
</dbReference>
<comment type="subcellular location">
    <subcellularLocation>
        <location evidence="1">Membrane</location>
    </subcellularLocation>
</comment>
<organism evidence="10 11">
    <name type="scientific">Teredinibacter turnerae (strain ATCC 39867 / T7901)</name>
    <dbReference type="NCBI Taxonomy" id="377629"/>
    <lineage>
        <taxon>Bacteria</taxon>
        <taxon>Pseudomonadati</taxon>
        <taxon>Pseudomonadota</taxon>
        <taxon>Gammaproteobacteria</taxon>
        <taxon>Cellvibrionales</taxon>
        <taxon>Cellvibrionaceae</taxon>
        <taxon>Teredinibacter</taxon>
    </lineage>
</organism>
<dbReference type="GO" id="GO:0043952">
    <property type="term" value="P:protein transport by the Sec complex"/>
    <property type="evidence" value="ECO:0007669"/>
    <property type="project" value="UniProtKB-UniRule"/>
</dbReference>
<protein>
    <recommendedName>
        <fullName evidence="9">Protein translocase subunit SecE</fullName>
    </recommendedName>
</protein>
<dbReference type="STRING" id="377629.TERTU_0876"/>
<accession>C5BPQ0</accession>
<keyword evidence="4 9" id="KW-0812">Transmembrane</keyword>
<dbReference type="PROSITE" id="PS01067">
    <property type="entry name" value="SECE_SEC61G"/>
    <property type="match status" value="1"/>
</dbReference>
<gene>
    <name evidence="9 10" type="primary">secE</name>
    <name evidence="10" type="ordered locus">TERTU_0876</name>
</gene>
<dbReference type="InterPro" id="IPR038379">
    <property type="entry name" value="SecE_sf"/>
</dbReference>
<dbReference type="InterPro" id="IPR001901">
    <property type="entry name" value="Translocase_SecE/Sec61-g"/>
</dbReference>
<dbReference type="HAMAP" id="MF_00422">
    <property type="entry name" value="SecE"/>
    <property type="match status" value="1"/>
</dbReference>
<dbReference type="PRINTS" id="PR01650">
    <property type="entry name" value="SECETRNLCASE"/>
</dbReference>
<name>C5BPQ0_TERTT</name>
<dbReference type="HOGENOM" id="CLU_113663_0_1_6"/>
<evidence type="ECO:0000313" key="10">
    <source>
        <dbReference type="EMBL" id="ACR13657.1"/>
    </source>
</evidence>
<evidence type="ECO:0000256" key="8">
    <source>
        <dbReference type="ARBA" id="ARBA00023136"/>
    </source>
</evidence>
<evidence type="ECO:0000256" key="2">
    <source>
        <dbReference type="ARBA" id="ARBA00022448"/>
    </source>
</evidence>
<dbReference type="RefSeq" id="WP_015819772.1">
    <property type="nucleotide sequence ID" value="NC_012997.1"/>
</dbReference>
<evidence type="ECO:0000256" key="5">
    <source>
        <dbReference type="ARBA" id="ARBA00022927"/>
    </source>
</evidence>
<proteinExistence type="inferred from homology"/>
<keyword evidence="7 9" id="KW-0811">Translocation</keyword>
<keyword evidence="6 9" id="KW-1133">Transmembrane helix</keyword>
<dbReference type="eggNOG" id="COG0690">
    <property type="taxonomic scope" value="Bacteria"/>
</dbReference>
<comment type="similarity">
    <text evidence="9">Belongs to the SecE/SEC61-gamma family.</text>
</comment>
<comment type="subunit">
    <text evidence="9">Component of the Sec protein translocase complex. Heterotrimer consisting of SecY, SecE and SecG subunits. The heterotrimers can form oligomers, although 1 heterotrimer is thought to be able to translocate proteins. Interacts with the ribosome. Interacts with SecDF, and other proteins may be involved. Interacts with SecA.</text>
</comment>
<dbReference type="GeneID" id="58408654"/>
<dbReference type="KEGG" id="ttu:TERTU_0876"/>
<dbReference type="GO" id="GO:0006605">
    <property type="term" value="P:protein targeting"/>
    <property type="evidence" value="ECO:0007669"/>
    <property type="project" value="UniProtKB-UniRule"/>
</dbReference>
<evidence type="ECO:0000256" key="6">
    <source>
        <dbReference type="ARBA" id="ARBA00022989"/>
    </source>
</evidence>
<feature type="transmembrane region" description="Helical" evidence="9">
    <location>
        <begin position="92"/>
        <end position="110"/>
    </location>
</feature>
<keyword evidence="9" id="KW-0997">Cell inner membrane</keyword>
<reference evidence="10 11" key="1">
    <citation type="journal article" date="2009" name="PLoS ONE">
        <title>The complete genome of Teredinibacter turnerae T7901: an intracellular endosymbiont of marine wood-boring bivalves (shipworms).</title>
        <authorList>
            <person name="Yang J.C."/>
            <person name="Madupu R."/>
            <person name="Durkin A.S."/>
            <person name="Ekborg N.A."/>
            <person name="Pedamallu C.S."/>
            <person name="Hostetler J.B."/>
            <person name="Radune D."/>
            <person name="Toms B.S."/>
            <person name="Henrissat B."/>
            <person name="Coutinho P.M."/>
            <person name="Schwarz S."/>
            <person name="Field L."/>
            <person name="Trindade-Silva A.E."/>
            <person name="Soares C.A.G."/>
            <person name="Elshahawi S."/>
            <person name="Hanora A."/>
            <person name="Schmidt E.W."/>
            <person name="Haygood M.G."/>
            <person name="Posfai J."/>
            <person name="Benner J."/>
            <person name="Madinger C."/>
            <person name="Nove J."/>
            <person name="Anton B."/>
            <person name="Chaudhary K."/>
            <person name="Foster J."/>
            <person name="Holman A."/>
            <person name="Kumar S."/>
            <person name="Lessard P.A."/>
            <person name="Luyten Y.A."/>
            <person name="Slatko B."/>
            <person name="Wood N."/>
            <person name="Wu B."/>
            <person name="Teplitski M."/>
            <person name="Mougous J.D."/>
            <person name="Ward N."/>
            <person name="Eisen J.A."/>
            <person name="Badger J.H."/>
            <person name="Distel D.L."/>
        </authorList>
    </citation>
    <scope>NUCLEOTIDE SEQUENCE [LARGE SCALE GENOMIC DNA]</scope>
    <source>
        <strain evidence="11">ATCC 39867 / T7901</strain>
    </source>
</reference>
<evidence type="ECO:0000256" key="4">
    <source>
        <dbReference type="ARBA" id="ARBA00022692"/>
    </source>
</evidence>
<dbReference type="GO" id="GO:0009306">
    <property type="term" value="P:protein secretion"/>
    <property type="evidence" value="ECO:0007669"/>
    <property type="project" value="UniProtKB-UniRule"/>
</dbReference>
<dbReference type="NCBIfam" id="TIGR00964">
    <property type="entry name" value="secE_bact"/>
    <property type="match status" value="1"/>
</dbReference>
<keyword evidence="2 9" id="KW-0813">Transport</keyword>
<evidence type="ECO:0000256" key="7">
    <source>
        <dbReference type="ARBA" id="ARBA00023010"/>
    </source>
</evidence>
<dbReference type="Gene3D" id="1.20.5.1030">
    <property type="entry name" value="Preprotein translocase secy subunit"/>
    <property type="match status" value="1"/>
</dbReference>
<keyword evidence="11" id="KW-1185">Reference proteome</keyword>
<evidence type="ECO:0000256" key="9">
    <source>
        <dbReference type="HAMAP-Rule" id="MF_00422"/>
    </source>
</evidence>
<comment type="caution">
    <text evidence="9">Lacks conserved residue(s) required for the propagation of feature annotation.</text>
</comment>
<dbReference type="AlphaFoldDB" id="C5BPQ0"/>
<dbReference type="InterPro" id="IPR005807">
    <property type="entry name" value="SecE_bac"/>
</dbReference>
<dbReference type="Proteomes" id="UP000009080">
    <property type="component" value="Chromosome"/>
</dbReference>
<dbReference type="OrthoDB" id="9806365at2"/>
<sequence>MSTKVEEAQFSLDWLKWLVVIAIVLGGAVANSFYAGDLALYLRALVLIVLGGVAAFIAVNTAKGNAFWNLLKAAQVEVRKVVWPSRQETTQTTLIVAVVVVVTALILWGLDTGLGYLASLIIG</sequence>
<keyword evidence="3 9" id="KW-1003">Cell membrane</keyword>
<feature type="transmembrane region" description="Helical" evidence="9">
    <location>
        <begin position="40"/>
        <end position="62"/>
    </location>
</feature>
<dbReference type="GO" id="GO:0005886">
    <property type="term" value="C:plasma membrane"/>
    <property type="evidence" value="ECO:0007669"/>
    <property type="project" value="UniProtKB-UniRule"/>
</dbReference>
<dbReference type="GO" id="GO:0065002">
    <property type="term" value="P:intracellular protein transmembrane transport"/>
    <property type="evidence" value="ECO:0007669"/>
    <property type="project" value="UniProtKB-UniRule"/>
</dbReference>
<feature type="transmembrane region" description="Helical" evidence="9">
    <location>
        <begin position="14"/>
        <end position="34"/>
    </location>
</feature>
<evidence type="ECO:0000256" key="3">
    <source>
        <dbReference type="ARBA" id="ARBA00022475"/>
    </source>
</evidence>
<keyword evidence="5 9" id="KW-0653">Protein transport</keyword>
<dbReference type="EMBL" id="CP001614">
    <property type="protein sequence ID" value="ACR13657.1"/>
    <property type="molecule type" value="Genomic_DNA"/>
</dbReference>
<dbReference type="PANTHER" id="PTHR33910:SF1">
    <property type="entry name" value="PROTEIN TRANSLOCASE SUBUNIT SECE"/>
    <property type="match status" value="1"/>
</dbReference>
<dbReference type="PANTHER" id="PTHR33910">
    <property type="entry name" value="PROTEIN TRANSLOCASE SUBUNIT SECE"/>
    <property type="match status" value="1"/>
</dbReference>
<keyword evidence="8 9" id="KW-0472">Membrane</keyword>
<dbReference type="Pfam" id="PF00584">
    <property type="entry name" value="SecE"/>
    <property type="match status" value="1"/>
</dbReference>